<keyword evidence="1" id="KW-0175">Coiled coil</keyword>
<dbReference type="EMBL" id="PVWQ01000001">
    <property type="protein sequence ID" value="RDW94111.1"/>
    <property type="molecule type" value="Genomic_DNA"/>
</dbReference>
<accession>A0A3D8T6P7</accession>
<dbReference type="SUPFAM" id="SSF57959">
    <property type="entry name" value="Leucine zipper domain"/>
    <property type="match status" value="1"/>
</dbReference>
<dbReference type="RefSeq" id="XP_026609294.1">
    <property type="nucleotide sequence ID" value="XM_026743449.1"/>
</dbReference>
<name>A0A3D8T6P7_9EURO</name>
<dbReference type="PROSITE" id="PS00036">
    <property type="entry name" value="BZIP_BASIC"/>
    <property type="match status" value="1"/>
</dbReference>
<protein>
    <recommendedName>
        <fullName evidence="3">BZIP domain-containing protein</fullName>
    </recommendedName>
</protein>
<feature type="region of interest" description="Disordered" evidence="2">
    <location>
        <begin position="531"/>
        <end position="551"/>
    </location>
</feature>
<organism evidence="4 5">
    <name type="scientific">Aspergillus mulundensis</name>
    <dbReference type="NCBI Taxonomy" id="1810919"/>
    <lineage>
        <taxon>Eukaryota</taxon>
        <taxon>Fungi</taxon>
        <taxon>Dikarya</taxon>
        <taxon>Ascomycota</taxon>
        <taxon>Pezizomycotina</taxon>
        <taxon>Eurotiomycetes</taxon>
        <taxon>Eurotiomycetidae</taxon>
        <taxon>Eurotiales</taxon>
        <taxon>Aspergillaceae</taxon>
        <taxon>Aspergillus</taxon>
        <taxon>Aspergillus subgen. Nidulantes</taxon>
    </lineage>
</organism>
<dbReference type="STRING" id="1810919.A0A3D8T6P7"/>
<feature type="region of interest" description="Disordered" evidence="2">
    <location>
        <begin position="289"/>
        <end position="308"/>
    </location>
</feature>
<reference evidence="4 5" key="1">
    <citation type="journal article" date="2018" name="IMA Fungus">
        <title>IMA Genome-F 9: Draft genome sequence of Annulohypoxylon stygium, Aspergillus mulundensis, Berkeleyomyces basicola (syn. Thielaviopsis basicola), Ceratocystis smalleyi, two Cercospora beticola strains, Coleophoma cylindrospora, Fusarium fracticaudum, Phialophora cf. hyalina, and Morchella septimelata.</title>
        <authorList>
            <person name="Wingfield B.D."/>
            <person name="Bills G.F."/>
            <person name="Dong Y."/>
            <person name="Huang W."/>
            <person name="Nel W.J."/>
            <person name="Swalarsk-Parry B.S."/>
            <person name="Vaghefi N."/>
            <person name="Wilken P.M."/>
            <person name="An Z."/>
            <person name="de Beer Z.W."/>
            <person name="De Vos L."/>
            <person name="Chen L."/>
            <person name="Duong T.A."/>
            <person name="Gao Y."/>
            <person name="Hammerbacher A."/>
            <person name="Kikkert J.R."/>
            <person name="Li Y."/>
            <person name="Li H."/>
            <person name="Li K."/>
            <person name="Li Q."/>
            <person name="Liu X."/>
            <person name="Ma X."/>
            <person name="Naidoo K."/>
            <person name="Pethybridge S.J."/>
            <person name="Sun J."/>
            <person name="Steenkamp E.T."/>
            <person name="van der Nest M.A."/>
            <person name="van Wyk S."/>
            <person name="Wingfield M.J."/>
            <person name="Xiong C."/>
            <person name="Yue Q."/>
            <person name="Zhang X."/>
        </authorList>
    </citation>
    <scope>NUCLEOTIDE SEQUENCE [LARGE SCALE GENOMIC DNA]</scope>
    <source>
        <strain evidence="4 5">DSM 5745</strain>
    </source>
</reference>
<keyword evidence="5" id="KW-1185">Reference proteome</keyword>
<dbReference type="SMART" id="SM00338">
    <property type="entry name" value="BRLZ"/>
    <property type="match status" value="1"/>
</dbReference>
<dbReference type="InterPro" id="IPR046347">
    <property type="entry name" value="bZIP_sf"/>
</dbReference>
<evidence type="ECO:0000313" key="5">
    <source>
        <dbReference type="Proteomes" id="UP000256690"/>
    </source>
</evidence>
<dbReference type="InterPro" id="IPR004827">
    <property type="entry name" value="bZIP"/>
</dbReference>
<evidence type="ECO:0000256" key="2">
    <source>
        <dbReference type="SAM" id="MobiDB-lite"/>
    </source>
</evidence>
<gene>
    <name evidence="4" type="ORF">DSM5745_01433</name>
</gene>
<dbReference type="CDD" id="cd12193">
    <property type="entry name" value="bZIP_GCN4"/>
    <property type="match status" value="1"/>
</dbReference>
<sequence length="629" mass="67957">MGEYEPARLGLCPGSESLSLVKIHLRRVTTNGNGDWPCDSHLLTVKLALGLIRLAAQAERRGPLIGGEGGRTAVIISSLYSPRFQPRRPAQDGLLSAPPAASSFSSETDIIDPQRTTFSTPLSNIQTTSESPSQEPLNFSIASRSSSSLPNPFTTFDSQSFITDNHQQPWLPSPSPTQPLAQNLNSDPNSNKNNSSNSPQEDFVLFPAPCPQPLQDQQTDLIAPAYLSPRQFAAYQRLIVQSGHNPRRNLQTNFGQSQRSHSVNLPQQLAGSRVSSKLQVPRVARLNTQSTGYPLSTSLRSSPSNQSHALRRFAASNSAPAASNSNSHHFRPPVPLFNSSTTNSPNQNQYAPAIHRRRIMSTPSIMYQGGFNCTDTERLVLRTDLNALELFDLAESFGDDFKPDLDMFSSPNLIPTGMMASKDSLAHLPTNTVSPSELFLDASAPPSASMTELSTPSFDSPGCFSNDTSPMFAADAELAPDSEDWNSLFPENDSFPVPFASAASELPSFFPEVKADASVTPAVKSVSPPVPSTAASSPANKHSTVAGVNASGKKAKPLPAIVYDPEDPIAAKRARNTAAARKSRQRKADIKAQLEHKNALLEQELEETRQSLEYYKARLAEALGTANVN</sequence>
<dbReference type="OrthoDB" id="5419235at2759"/>
<dbReference type="GO" id="GO:0003700">
    <property type="term" value="F:DNA-binding transcription factor activity"/>
    <property type="evidence" value="ECO:0007669"/>
    <property type="project" value="InterPro"/>
</dbReference>
<feature type="domain" description="BZIP" evidence="3">
    <location>
        <begin position="572"/>
        <end position="586"/>
    </location>
</feature>
<dbReference type="Gene3D" id="3.30.160.60">
    <property type="entry name" value="Classic Zinc Finger"/>
    <property type="match status" value="1"/>
</dbReference>
<evidence type="ECO:0000259" key="3">
    <source>
        <dbReference type="PROSITE" id="PS00036"/>
    </source>
</evidence>
<feature type="region of interest" description="Disordered" evidence="2">
    <location>
        <begin position="246"/>
        <end position="276"/>
    </location>
</feature>
<feature type="region of interest" description="Disordered" evidence="2">
    <location>
        <begin position="87"/>
        <end position="203"/>
    </location>
</feature>
<feature type="compositionally biased region" description="Low complexity" evidence="2">
    <location>
        <begin position="183"/>
        <end position="198"/>
    </location>
</feature>
<comment type="caution">
    <text evidence="4">The sequence shown here is derived from an EMBL/GenBank/DDBJ whole genome shotgun (WGS) entry which is preliminary data.</text>
</comment>
<evidence type="ECO:0000313" key="4">
    <source>
        <dbReference type="EMBL" id="RDW94111.1"/>
    </source>
</evidence>
<proteinExistence type="predicted"/>
<feature type="coiled-coil region" evidence="1">
    <location>
        <begin position="584"/>
        <end position="618"/>
    </location>
</feature>
<dbReference type="AlphaFoldDB" id="A0A3D8T6P7"/>
<evidence type="ECO:0000256" key="1">
    <source>
        <dbReference type="SAM" id="Coils"/>
    </source>
</evidence>
<dbReference type="Proteomes" id="UP000256690">
    <property type="component" value="Unassembled WGS sequence"/>
</dbReference>
<dbReference type="GeneID" id="38111803"/>
<feature type="compositionally biased region" description="Low complexity" evidence="2">
    <location>
        <begin position="96"/>
        <end position="106"/>
    </location>
</feature>
<feature type="compositionally biased region" description="Polar residues" evidence="2">
    <location>
        <begin position="114"/>
        <end position="170"/>
    </location>
</feature>